<gene>
    <name evidence="6" type="ORF">VIS_S18BKA20019</name>
</gene>
<keyword evidence="1" id="KW-0645">Protease</keyword>
<evidence type="ECO:0000256" key="1">
    <source>
        <dbReference type="ARBA" id="ARBA00022670"/>
    </source>
</evidence>
<reference evidence="6" key="1">
    <citation type="journal article" date="2012" name="Environ. Microbiol.">
        <title>Genomic content of uncultured Bacteroidetes from contrasting oceanic provinces in the North Atlantic Ocean.</title>
        <authorList>
            <person name="Gomez-Pereira P.R."/>
            <person name="Schuler M."/>
            <person name="Fuchs B.M."/>
            <person name="Bennke C."/>
            <person name="Teeling H."/>
            <person name="Waldmann J."/>
            <person name="Richter M."/>
            <person name="Barbe V."/>
            <person name="Bataille E."/>
            <person name="Glockner F.O."/>
            <person name="Amann R."/>
        </authorList>
    </citation>
    <scope>NUCLEOTIDE SEQUENCE</scope>
</reference>
<sequence>MTNKKFDRIGDSPIVGAGTYANNKTCAVSCTGSGEFFIRGVVAYDVSCLMEMKNYSLQEACEKVIYNRIKNIGGDGGLIAVDTNGNISMPFNTEGMYRASMNYKNEKVIEIY</sequence>
<reference evidence="6" key="2">
    <citation type="submission" date="2012-02" db="EMBL/GenBank/DDBJ databases">
        <authorList>
            <person name="Genoscope - CEA"/>
        </authorList>
    </citation>
    <scope>NUCLEOTIDE SEQUENCE</scope>
</reference>
<evidence type="ECO:0000313" key="6">
    <source>
        <dbReference type="EMBL" id="CCF99541.1"/>
    </source>
</evidence>
<dbReference type="SUPFAM" id="SSF56235">
    <property type="entry name" value="N-terminal nucleophile aminohydrolases (Ntn hydrolases)"/>
    <property type="match status" value="1"/>
</dbReference>
<name>H6RET0_9BACT</name>
<dbReference type="PANTHER" id="PTHR10188">
    <property type="entry name" value="L-ASPARAGINASE"/>
    <property type="match status" value="1"/>
</dbReference>
<evidence type="ECO:0000256" key="2">
    <source>
        <dbReference type="ARBA" id="ARBA00022801"/>
    </source>
</evidence>
<dbReference type="FunFam" id="3.60.20.30:FF:000001">
    <property type="entry name" value="Isoaspartyl peptidase/L-asparaginase"/>
    <property type="match status" value="1"/>
</dbReference>
<evidence type="ECO:0000256" key="4">
    <source>
        <dbReference type="ARBA" id="ARBA00069124"/>
    </source>
</evidence>
<protein>
    <recommendedName>
        <fullName evidence="4">Isoaspartyl peptidase</fullName>
    </recommendedName>
</protein>
<keyword evidence="2 6" id="KW-0378">Hydrolase</keyword>
<dbReference type="AlphaFoldDB" id="H6RET0"/>
<keyword evidence="3" id="KW-0068">Autocatalytic cleavage</keyword>
<dbReference type="GO" id="GO:0016811">
    <property type="term" value="F:hydrolase activity, acting on carbon-nitrogen (but not peptide) bonds, in linear amides"/>
    <property type="evidence" value="ECO:0007669"/>
    <property type="project" value="UniProtKB-ARBA"/>
</dbReference>
<dbReference type="EMBL" id="FO117582">
    <property type="protein sequence ID" value="CCF99541.1"/>
    <property type="molecule type" value="Genomic_DNA"/>
</dbReference>
<dbReference type="GO" id="GO:0008233">
    <property type="term" value="F:peptidase activity"/>
    <property type="evidence" value="ECO:0007669"/>
    <property type="project" value="UniProtKB-KW"/>
</dbReference>
<dbReference type="Gene3D" id="3.60.20.30">
    <property type="entry name" value="(Glycosyl)asparaginase"/>
    <property type="match status" value="1"/>
</dbReference>
<evidence type="ECO:0000256" key="5">
    <source>
        <dbReference type="PIRSR" id="PIRSR600246-2"/>
    </source>
</evidence>
<dbReference type="InterPro" id="IPR000246">
    <property type="entry name" value="Peptidase_T2"/>
</dbReference>
<accession>H6RET0</accession>
<dbReference type="PANTHER" id="PTHR10188:SF6">
    <property type="entry name" value="N(4)-(BETA-N-ACETYLGLUCOSAMINYL)-L-ASPARAGINASE"/>
    <property type="match status" value="1"/>
</dbReference>
<evidence type="ECO:0000256" key="3">
    <source>
        <dbReference type="ARBA" id="ARBA00022813"/>
    </source>
</evidence>
<dbReference type="InterPro" id="IPR029055">
    <property type="entry name" value="Ntn_hydrolases_N"/>
</dbReference>
<dbReference type="GO" id="GO:0006508">
    <property type="term" value="P:proteolysis"/>
    <property type="evidence" value="ECO:0007669"/>
    <property type="project" value="UniProtKB-KW"/>
</dbReference>
<dbReference type="Pfam" id="PF01112">
    <property type="entry name" value="Asparaginase_2"/>
    <property type="match status" value="1"/>
</dbReference>
<feature type="binding site" evidence="5">
    <location>
        <begin position="8"/>
        <end position="11"/>
    </location>
    <ligand>
        <name>substrate</name>
    </ligand>
</feature>
<organism evidence="6">
    <name type="scientific">uncultured Flavobacteriia bacterium</name>
    <dbReference type="NCBI Taxonomy" id="212695"/>
    <lineage>
        <taxon>Bacteria</taxon>
        <taxon>Pseudomonadati</taxon>
        <taxon>Bacteroidota</taxon>
        <taxon>Flavobacteriia</taxon>
        <taxon>environmental samples</taxon>
    </lineage>
</organism>
<feature type="binding site" evidence="5">
    <location>
        <begin position="31"/>
        <end position="34"/>
    </location>
    <ligand>
        <name>substrate</name>
    </ligand>
</feature>
<proteinExistence type="predicted"/>